<proteinExistence type="predicted"/>
<name>A0AAN8PFI5_PATCE</name>
<evidence type="ECO:0000313" key="2">
    <source>
        <dbReference type="Proteomes" id="UP001347796"/>
    </source>
</evidence>
<dbReference type="EMBL" id="JAZGQO010000014">
    <property type="protein sequence ID" value="KAK6171161.1"/>
    <property type="molecule type" value="Genomic_DNA"/>
</dbReference>
<protein>
    <submittedName>
        <fullName evidence="1">Uncharacterized protein</fullName>
    </submittedName>
</protein>
<gene>
    <name evidence="1" type="ORF">SNE40_019409</name>
</gene>
<organism evidence="1 2">
    <name type="scientific">Patella caerulea</name>
    <name type="common">Rayed Mediterranean limpet</name>
    <dbReference type="NCBI Taxonomy" id="87958"/>
    <lineage>
        <taxon>Eukaryota</taxon>
        <taxon>Metazoa</taxon>
        <taxon>Spiralia</taxon>
        <taxon>Lophotrochozoa</taxon>
        <taxon>Mollusca</taxon>
        <taxon>Gastropoda</taxon>
        <taxon>Patellogastropoda</taxon>
        <taxon>Patelloidea</taxon>
        <taxon>Patellidae</taxon>
        <taxon>Patella</taxon>
    </lineage>
</organism>
<sequence length="118" mass="13433">MQQVDDISILSSPEEEPIQFVGDNADSRIQTFHGLGLIKFAKKKYAVRREDTVRIQSRSRISVSQFKDMKTIPVLSYVPIGPPALTKHKFIPLVHLKLPCLVPPRSYYSNLNCHLQNS</sequence>
<reference evidence="1 2" key="1">
    <citation type="submission" date="2024-01" db="EMBL/GenBank/DDBJ databases">
        <title>The genome of the rayed Mediterranean limpet Patella caerulea (Linnaeus, 1758).</title>
        <authorList>
            <person name="Anh-Thu Weber A."/>
            <person name="Halstead-Nussloch G."/>
        </authorList>
    </citation>
    <scope>NUCLEOTIDE SEQUENCE [LARGE SCALE GENOMIC DNA]</scope>
    <source>
        <strain evidence="1">AATW-2023a</strain>
        <tissue evidence="1">Whole specimen</tissue>
    </source>
</reference>
<comment type="caution">
    <text evidence="1">The sequence shown here is derived from an EMBL/GenBank/DDBJ whole genome shotgun (WGS) entry which is preliminary data.</text>
</comment>
<dbReference type="AlphaFoldDB" id="A0AAN8PFI5"/>
<dbReference type="Proteomes" id="UP001347796">
    <property type="component" value="Unassembled WGS sequence"/>
</dbReference>
<evidence type="ECO:0000313" key="1">
    <source>
        <dbReference type="EMBL" id="KAK6171161.1"/>
    </source>
</evidence>
<keyword evidence="2" id="KW-1185">Reference proteome</keyword>
<accession>A0AAN8PFI5</accession>